<evidence type="ECO:0000256" key="3">
    <source>
        <dbReference type="SAM" id="SignalP"/>
    </source>
</evidence>
<keyword evidence="1" id="KW-0175">Coiled coil</keyword>
<feature type="region of interest" description="Disordered" evidence="2">
    <location>
        <begin position="216"/>
        <end position="246"/>
    </location>
</feature>
<dbReference type="EMBL" id="CP019642">
    <property type="protein sequence ID" value="AQQ55593.1"/>
    <property type="molecule type" value="Genomic_DNA"/>
</dbReference>
<keyword evidence="3" id="KW-0732">Signal</keyword>
<dbReference type="Proteomes" id="UP000188184">
    <property type="component" value="Plasmid unnamed2"/>
</dbReference>
<protein>
    <recommendedName>
        <fullName evidence="6">Lipoprotein</fullName>
    </recommendedName>
</protein>
<proteinExistence type="predicted"/>
<evidence type="ECO:0000256" key="2">
    <source>
        <dbReference type="SAM" id="MobiDB-lite"/>
    </source>
</evidence>
<evidence type="ECO:0000313" key="5">
    <source>
        <dbReference type="Proteomes" id="UP000188184"/>
    </source>
</evidence>
<feature type="signal peptide" evidence="3">
    <location>
        <begin position="1"/>
        <end position="18"/>
    </location>
</feature>
<dbReference type="AlphaFoldDB" id="A0A1Q2L5A1"/>
<organism evidence="4 5">
    <name type="scientific">Planococcus lenghuensis</name>
    <dbReference type="NCBI Taxonomy" id="2213202"/>
    <lineage>
        <taxon>Bacteria</taxon>
        <taxon>Bacillati</taxon>
        <taxon>Bacillota</taxon>
        <taxon>Bacilli</taxon>
        <taxon>Bacillales</taxon>
        <taxon>Caryophanaceae</taxon>
        <taxon>Planococcus</taxon>
    </lineage>
</organism>
<keyword evidence="4" id="KW-0614">Plasmid</keyword>
<geneLocation type="plasmid" evidence="4 5">
    <name>unnamed2</name>
</geneLocation>
<name>A0A1Q2L5A1_9BACL</name>
<gene>
    <name evidence="4" type="ORF">B0X71_20690</name>
</gene>
<keyword evidence="5" id="KW-1185">Reference proteome</keyword>
<dbReference type="KEGG" id="pmar:B0X71_20690"/>
<dbReference type="OrthoDB" id="2429007at2"/>
<feature type="chain" id="PRO_5038989706" description="Lipoprotein" evidence="3">
    <location>
        <begin position="19"/>
        <end position="246"/>
    </location>
</feature>
<evidence type="ECO:0000313" key="4">
    <source>
        <dbReference type="EMBL" id="AQQ55593.1"/>
    </source>
</evidence>
<evidence type="ECO:0000256" key="1">
    <source>
        <dbReference type="SAM" id="Coils"/>
    </source>
</evidence>
<feature type="coiled-coil region" evidence="1">
    <location>
        <begin position="45"/>
        <end position="72"/>
    </location>
</feature>
<reference evidence="4 5" key="1">
    <citation type="submission" date="2017-02" db="EMBL/GenBank/DDBJ databases">
        <title>The complete genomic sequence of a novel cold adapted crude oil-degrading bacterium Planococcus qaidamina Y42.</title>
        <authorList>
            <person name="Yang R."/>
        </authorList>
    </citation>
    <scope>NUCLEOTIDE SEQUENCE [LARGE SCALE GENOMIC DNA]</scope>
    <source>
        <strain evidence="4 5">Y42</strain>
        <plasmid evidence="4 5">unnamed2</plasmid>
    </source>
</reference>
<sequence>MKKILVICSLLIASIVFFACTSIPSEEADGVEVDESDTVFTDGDMNKVKEMLSFLDEKMKEFEQEANTAIEESEINTENPDEFDQAVREIASRVVIDSFSKKYGDSLGEEPARIYFEKTSSTPCGLGTCEYDGIEVMDIEYNFEGSEEYRSKNFGISELILSDVKFNYENDEEEEQNTEIHVVKTTDGELIFTKHPYLDITPLDLKEIDQELKSIEEDVPESEVESAQAEYRASVEETLSKFPELQ</sequence>
<evidence type="ECO:0008006" key="6">
    <source>
        <dbReference type="Google" id="ProtNLM"/>
    </source>
</evidence>
<dbReference type="PROSITE" id="PS51257">
    <property type="entry name" value="PROKAR_LIPOPROTEIN"/>
    <property type="match status" value="1"/>
</dbReference>
<accession>A0A1Q2L5A1</accession>
<dbReference type="RefSeq" id="WP_077591431.1">
    <property type="nucleotide sequence ID" value="NZ_CP019642.1"/>
</dbReference>